<dbReference type="AlphaFoldDB" id="A0AAN7SZM4"/>
<gene>
    <name evidence="2" type="ORF">LTR05_005025</name>
</gene>
<feature type="region of interest" description="Disordered" evidence="1">
    <location>
        <begin position="659"/>
        <end position="750"/>
    </location>
</feature>
<feature type="region of interest" description="Disordered" evidence="1">
    <location>
        <begin position="440"/>
        <end position="520"/>
    </location>
</feature>
<evidence type="ECO:0000313" key="2">
    <source>
        <dbReference type="EMBL" id="KAK5085737.1"/>
    </source>
</evidence>
<feature type="region of interest" description="Disordered" evidence="1">
    <location>
        <begin position="355"/>
        <end position="427"/>
    </location>
</feature>
<proteinExistence type="predicted"/>
<feature type="compositionally biased region" description="Basic and acidic residues" evidence="1">
    <location>
        <begin position="392"/>
        <end position="403"/>
    </location>
</feature>
<feature type="compositionally biased region" description="Low complexity" evidence="1">
    <location>
        <begin position="734"/>
        <end position="748"/>
    </location>
</feature>
<name>A0AAN7SZM4_9EURO</name>
<dbReference type="Proteomes" id="UP001309876">
    <property type="component" value="Unassembled WGS sequence"/>
</dbReference>
<evidence type="ECO:0000256" key="1">
    <source>
        <dbReference type="SAM" id="MobiDB-lite"/>
    </source>
</evidence>
<evidence type="ECO:0000313" key="3">
    <source>
        <dbReference type="Proteomes" id="UP001309876"/>
    </source>
</evidence>
<organism evidence="2 3">
    <name type="scientific">Lithohypha guttulata</name>
    <dbReference type="NCBI Taxonomy" id="1690604"/>
    <lineage>
        <taxon>Eukaryota</taxon>
        <taxon>Fungi</taxon>
        <taxon>Dikarya</taxon>
        <taxon>Ascomycota</taxon>
        <taxon>Pezizomycotina</taxon>
        <taxon>Eurotiomycetes</taxon>
        <taxon>Chaetothyriomycetidae</taxon>
        <taxon>Chaetothyriales</taxon>
        <taxon>Trichomeriaceae</taxon>
        <taxon>Lithohypha</taxon>
    </lineage>
</organism>
<feature type="region of interest" description="Disordered" evidence="1">
    <location>
        <begin position="967"/>
        <end position="1028"/>
    </location>
</feature>
<reference evidence="2 3" key="1">
    <citation type="submission" date="2023-08" db="EMBL/GenBank/DDBJ databases">
        <title>Black Yeasts Isolated from many extreme environments.</title>
        <authorList>
            <person name="Coleine C."/>
            <person name="Stajich J.E."/>
            <person name="Selbmann L."/>
        </authorList>
    </citation>
    <scope>NUCLEOTIDE SEQUENCE [LARGE SCALE GENOMIC DNA]</scope>
    <source>
        <strain evidence="2 3">CCFEE 5910</strain>
    </source>
</reference>
<sequence>MMEGNTRYDTVLPWPECLGTFDEESCRFFLRELGRRVVQFYPFSVGMDDVFSQIVDEYGFEGAPDAMSVLQELLEDEGTATGIGDDGDIWRSWRHAWRHRNASHSNISFTLMTDLNQDDVYNPYVPRVRGRILSQPTAARIRLLKAANFMTLQPPRAKHDHYPGSRYSVAGLPSVTETESLASDLGKNVVADICPVAHDYHRVLLNQIGRQETTIKRSKHSLGGSSVSSQPSEEHGLLPVHWFPYNTGNSSTGSPRRSLPVPFRKHTFPFNLASPKTKTKTLADSTKELVVHDEHVFMPAVNTALGDRRPVDGIEESLSKSKSPATSIVDVGTNAMLERTPLTQRLFRMQDNRYSFPSDLGSTDNEATPNRRRAVHREARMIDGALFHGKTRKENVIASENRRQQSPGEPLFASKRSSCQSTQQQSSRASWLHNAWIRLGKHPRNSKQPKLRKRHSSLGDCGLGSKQNDNRSASQRDCPSPIPEMQQVDPRSGQGLDGTFDERGHKPLPLSPIDGNARPSLQSDVERTFFADVSQPESFNYNPSIVSSGITRIREQDELRSLVSATMSGPQELSPKDKNFWNRYSSSTSQSAPSSPKTFTTFAAKNPYRDSNEPPITSAAHPAPLTYHKNEVSSTVWPFRASDNTMSQEDAIEESCDARAYGSAQRGRSTPQKPHISIEDGQRGRKPLTPPSSPSRSRFNIQRPSSPKTPRPRSRSPVKRLVGMVKSMSTNQIPTDLSLPPTTTPSSTNKRRWKELGHKLKHGFLTPDLEQLEQEELMEQYATDNRFDAVRIITPPSTHERSAFPVSIKSSGQSKLWSELEYMLIETCNSFLKDEFDHNRLQRHSVLRTKRQWQARNRPQVIEFYYDQTTQYELVIANLRTVKLYSDYAQDAIILNSVLHQWKILIRELSVKTLCMPDSIVRRWLHDGRRVLELLGALPITLTNMDKLTSLCMAVIGSAEKERARRRVREEVGNAQGNHRRSVSDGSQTTLLKHEAALLNGADGPPPLPGSSSGSSGTTSDSRKVTPQELQRHLVQHAQQRKAAVAQGQTQGQISQGRTPHEAKQFIFTQGNGNSFGYTRGYKHGHGHSKSLEPGEERARFMYD</sequence>
<accession>A0AAN7SZM4</accession>
<dbReference type="EMBL" id="JAVRRJ010000004">
    <property type="protein sequence ID" value="KAK5085737.1"/>
    <property type="molecule type" value="Genomic_DNA"/>
</dbReference>
<keyword evidence="3" id="KW-1185">Reference proteome</keyword>
<comment type="caution">
    <text evidence="2">The sequence shown here is derived from an EMBL/GenBank/DDBJ whole genome shotgun (WGS) entry which is preliminary data.</text>
</comment>
<protein>
    <submittedName>
        <fullName evidence="2">Uncharacterized protein</fullName>
    </submittedName>
</protein>
<feature type="compositionally biased region" description="Polar residues" evidence="1">
    <location>
        <begin position="355"/>
        <end position="368"/>
    </location>
</feature>
<feature type="compositionally biased region" description="Low complexity" evidence="1">
    <location>
        <begin position="694"/>
        <end position="708"/>
    </location>
</feature>
<feature type="compositionally biased region" description="Polar residues" evidence="1">
    <location>
        <begin position="465"/>
        <end position="477"/>
    </location>
</feature>
<feature type="compositionally biased region" description="Low complexity" evidence="1">
    <location>
        <begin position="1010"/>
        <end position="1020"/>
    </location>
</feature>
<feature type="region of interest" description="Disordered" evidence="1">
    <location>
        <begin position="566"/>
        <end position="622"/>
    </location>
</feature>
<feature type="compositionally biased region" description="Basic residues" evidence="1">
    <location>
        <begin position="440"/>
        <end position="456"/>
    </location>
</feature>
<feature type="compositionally biased region" description="Low complexity" evidence="1">
    <location>
        <begin position="414"/>
        <end position="427"/>
    </location>
</feature>
<feature type="compositionally biased region" description="Low complexity" evidence="1">
    <location>
        <begin position="585"/>
        <end position="595"/>
    </location>
</feature>